<organism evidence="9 10">
    <name type="scientific">Syntrophomonas wolfei</name>
    <dbReference type="NCBI Taxonomy" id="863"/>
    <lineage>
        <taxon>Bacteria</taxon>
        <taxon>Bacillati</taxon>
        <taxon>Bacillota</taxon>
        <taxon>Clostridia</taxon>
        <taxon>Eubacteriales</taxon>
        <taxon>Syntrophomonadaceae</taxon>
        <taxon>Syntrophomonas</taxon>
    </lineage>
</organism>
<name>A0A354Z116_9FIRM</name>
<dbReference type="InterPro" id="IPR039425">
    <property type="entry name" value="RNA_pol_sigma-70-like"/>
</dbReference>
<evidence type="ECO:0000259" key="8">
    <source>
        <dbReference type="Pfam" id="PF08281"/>
    </source>
</evidence>
<reference evidence="9 10" key="1">
    <citation type="journal article" date="2018" name="Nat. Biotechnol.">
        <title>A standardized bacterial taxonomy based on genome phylogeny substantially revises the tree of life.</title>
        <authorList>
            <person name="Parks D.H."/>
            <person name="Chuvochina M."/>
            <person name="Waite D.W."/>
            <person name="Rinke C."/>
            <person name="Skarshewski A."/>
            <person name="Chaumeil P.A."/>
            <person name="Hugenholtz P."/>
        </authorList>
    </citation>
    <scope>NUCLEOTIDE SEQUENCE [LARGE SCALE GENOMIC DNA]</scope>
    <source>
        <strain evidence="9">UBA10948</strain>
    </source>
</reference>
<dbReference type="GO" id="GO:0006950">
    <property type="term" value="P:response to stress"/>
    <property type="evidence" value="ECO:0007669"/>
    <property type="project" value="UniProtKB-ARBA"/>
</dbReference>
<dbReference type="CDD" id="cd06171">
    <property type="entry name" value="Sigma70_r4"/>
    <property type="match status" value="1"/>
</dbReference>
<sequence length="180" mass="20765">MKDISQEQAEAIFRDYSSAVYRLALFLSKSPILADDITQDTFLQVFKKYGSYDSRRPIYPWIYKIALNITRNTLRRQKWLVLFGEPPESGDSTTIEDRILKNELAAELWQEINKLTLKSREVIVLHYYLDLKLQETAAVLGIPLGTCKSRLNSALNTLEKQLQENSLLILKKGDDLLDII</sequence>
<dbReference type="InterPro" id="IPR007627">
    <property type="entry name" value="RNA_pol_sigma70_r2"/>
</dbReference>
<dbReference type="InterPro" id="IPR013324">
    <property type="entry name" value="RNA_pol_sigma_r3/r4-like"/>
</dbReference>
<evidence type="ECO:0000256" key="3">
    <source>
        <dbReference type="ARBA" id="ARBA00023082"/>
    </source>
</evidence>
<keyword evidence="5 6" id="KW-0804">Transcription</keyword>
<dbReference type="EMBL" id="DNZF01000210">
    <property type="protein sequence ID" value="HBK54157.1"/>
    <property type="molecule type" value="Genomic_DNA"/>
</dbReference>
<dbReference type="PANTHER" id="PTHR43133:SF51">
    <property type="entry name" value="RNA POLYMERASE SIGMA FACTOR"/>
    <property type="match status" value="1"/>
</dbReference>
<dbReference type="Pfam" id="PF08281">
    <property type="entry name" value="Sigma70_r4_2"/>
    <property type="match status" value="1"/>
</dbReference>
<dbReference type="InterPro" id="IPR013249">
    <property type="entry name" value="RNA_pol_sigma70_r4_t2"/>
</dbReference>
<dbReference type="InterPro" id="IPR014284">
    <property type="entry name" value="RNA_pol_sigma-70_dom"/>
</dbReference>
<dbReference type="PANTHER" id="PTHR43133">
    <property type="entry name" value="RNA POLYMERASE ECF-TYPE SIGMA FACTO"/>
    <property type="match status" value="1"/>
</dbReference>
<evidence type="ECO:0000259" key="7">
    <source>
        <dbReference type="Pfam" id="PF04542"/>
    </source>
</evidence>
<evidence type="ECO:0000256" key="2">
    <source>
        <dbReference type="ARBA" id="ARBA00023015"/>
    </source>
</evidence>
<feature type="domain" description="RNA polymerase sigma-70 region 2" evidence="7">
    <location>
        <begin position="13"/>
        <end position="79"/>
    </location>
</feature>
<keyword evidence="4 6" id="KW-0238">DNA-binding</keyword>
<dbReference type="GO" id="GO:0003677">
    <property type="term" value="F:DNA binding"/>
    <property type="evidence" value="ECO:0007669"/>
    <property type="project" value="UniProtKB-KW"/>
</dbReference>
<dbReference type="GO" id="GO:0006352">
    <property type="term" value="P:DNA-templated transcription initiation"/>
    <property type="evidence" value="ECO:0007669"/>
    <property type="project" value="InterPro"/>
</dbReference>
<dbReference type="AlphaFoldDB" id="A0A354Z116"/>
<dbReference type="InterPro" id="IPR013325">
    <property type="entry name" value="RNA_pol_sigma_r2"/>
</dbReference>
<dbReference type="Proteomes" id="UP000263273">
    <property type="component" value="Unassembled WGS sequence"/>
</dbReference>
<comment type="caution">
    <text evidence="9">The sequence shown here is derived from an EMBL/GenBank/DDBJ whole genome shotgun (WGS) entry which is preliminary data.</text>
</comment>
<evidence type="ECO:0000256" key="5">
    <source>
        <dbReference type="ARBA" id="ARBA00023163"/>
    </source>
</evidence>
<dbReference type="GO" id="GO:0016987">
    <property type="term" value="F:sigma factor activity"/>
    <property type="evidence" value="ECO:0007669"/>
    <property type="project" value="UniProtKB-KW"/>
</dbReference>
<evidence type="ECO:0000256" key="1">
    <source>
        <dbReference type="ARBA" id="ARBA00010641"/>
    </source>
</evidence>
<dbReference type="InterPro" id="IPR000838">
    <property type="entry name" value="RNA_pol_sigma70_ECF_CS"/>
</dbReference>
<comment type="similarity">
    <text evidence="1 6">Belongs to the sigma-70 factor family. ECF subfamily.</text>
</comment>
<evidence type="ECO:0000256" key="6">
    <source>
        <dbReference type="RuleBase" id="RU000716"/>
    </source>
</evidence>
<dbReference type="Pfam" id="PF04542">
    <property type="entry name" value="Sigma70_r2"/>
    <property type="match status" value="1"/>
</dbReference>
<evidence type="ECO:0000313" key="9">
    <source>
        <dbReference type="EMBL" id="HBK54157.1"/>
    </source>
</evidence>
<dbReference type="STRING" id="378794.GCA_001570625_02854"/>
<dbReference type="Gene3D" id="1.10.10.10">
    <property type="entry name" value="Winged helix-like DNA-binding domain superfamily/Winged helix DNA-binding domain"/>
    <property type="match status" value="1"/>
</dbReference>
<dbReference type="PROSITE" id="PS01063">
    <property type="entry name" value="SIGMA70_ECF"/>
    <property type="match status" value="1"/>
</dbReference>
<dbReference type="Gene3D" id="1.10.1740.10">
    <property type="match status" value="1"/>
</dbReference>
<dbReference type="NCBIfam" id="TIGR02937">
    <property type="entry name" value="sigma70-ECF"/>
    <property type="match status" value="1"/>
</dbReference>
<gene>
    <name evidence="9" type="ORF">DDZ44_09505</name>
</gene>
<dbReference type="RefSeq" id="WP_061215246.1">
    <property type="nucleotide sequence ID" value="NZ_DCDX01000057.1"/>
</dbReference>
<dbReference type="SUPFAM" id="SSF88659">
    <property type="entry name" value="Sigma3 and sigma4 domains of RNA polymerase sigma factors"/>
    <property type="match status" value="1"/>
</dbReference>
<evidence type="ECO:0000256" key="4">
    <source>
        <dbReference type="ARBA" id="ARBA00023125"/>
    </source>
</evidence>
<feature type="domain" description="RNA polymerase sigma factor 70 region 4 type 2" evidence="8">
    <location>
        <begin position="107"/>
        <end position="156"/>
    </location>
</feature>
<accession>A0A354Z116</accession>
<evidence type="ECO:0000313" key="10">
    <source>
        <dbReference type="Proteomes" id="UP000263273"/>
    </source>
</evidence>
<keyword evidence="2 6" id="KW-0805">Transcription regulation</keyword>
<dbReference type="SUPFAM" id="SSF88946">
    <property type="entry name" value="Sigma2 domain of RNA polymerase sigma factors"/>
    <property type="match status" value="1"/>
</dbReference>
<dbReference type="InterPro" id="IPR036388">
    <property type="entry name" value="WH-like_DNA-bd_sf"/>
</dbReference>
<keyword evidence="3 6" id="KW-0731">Sigma factor</keyword>
<proteinExistence type="inferred from homology"/>
<protein>
    <recommendedName>
        <fullName evidence="6">RNA polymerase sigma factor</fullName>
    </recommendedName>
</protein>